<feature type="region of interest" description="Disordered" evidence="1">
    <location>
        <begin position="1"/>
        <end position="63"/>
    </location>
</feature>
<reference evidence="2 3" key="1">
    <citation type="journal article" date="2001" name="Proc. Natl. Acad. Sci. U.S.A.">
        <title>Complete genome sequence of Caulobacter crescentus.</title>
        <authorList>
            <person name="Nierman W.C."/>
            <person name="Feldblyum T.V."/>
            <person name="Laub M.T."/>
            <person name="Paulsen I.T."/>
            <person name="Nelson K.E."/>
            <person name="Eisen J.A."/>
            <person name="Heidelberg J.F."/>
            <person name="Alley M.R."/>
            <person name="Ohta N."/>
            <person name="Maddock J.R."/>
            <person name="Potocka I."/>
            <person name="Nelson W.C."/>
            <person name="Newton A."/>
            <person name="Stephens C."/>
            <person name="Phadke N.D."/>
            <person name="Ely B."/>
            <person name="DeBoy R.T."/>
            <person name="Dodson R.J."/>
            <person name="Durkin A.S."/>
            <person name="Gwinn M.L."/>
            <person name="Haft D.H."/>
            <person name="Kolonay J.F."/>
            <person name="Smit J."/>
            <person name="Craven M.B."/>
            <person name="Khouri H."/>
            <person name="Shetty J."/>
            <person name="Berry K."/>
            <person name="Utterback T."/>
            <person name="Tran K."/>
            <person name="Wolf A."/>
            <person name="Vamathevan J."/>
            <person name="Ermolaeva M."/>
            <person name="White O."/>
            <person name="Salzberg S.L."/>
            <person name="Venter J.C."/>
            <person name="Shapiro L."/>
            <person name="Fraser C.M."/>
        </authorList>
    </citation>
    <scope>NUCLEOTIDE SEQUENCE [LARGE SCALE GENOMIC DNA]</scope>
    <source>
        <strain evidence="3">ATCC 19089 / CB15</strain>
    </source>
</reference>
<evidence type="ECO:0000313" key="3">
    <source>
        <dbReference type="Proteomes" id="UP000001816"/>
    </source>
</evidence>
<dbReference type="Proteomes" id="UP000001816">
    <property type="component" value="Chromosome"/>
</dbReference>
<gene>
    <name evidence="2" type="ordered locus">CC_0592</name>
</gene>
<dbReference type="AlphaFoldDB" id="Q9AAK5"/>
<evidence type="ECO:0000256" key="1">
    <source>
        <dbReference type="SAM" id="MobiDB-lite"/>
    </source>
</evidence>
<name>Q9AAK5_CAUVC</name>
<sequence length="63" mass="6892">MESLLLSSSNIDRPFSRSSRRATGPTPQSLKTRLHRAPTRRLHPRNGGGLGKSHGSSISDPRD</sequence>
<keyword evidence="3" id="KW-1185">Reference proteome</keyword>
<proteinExistence type="predicted"/>
<dbReference type="KEGG" id="ccr:CC_0592"/>
<dbReference type="BioCyc" id="CAULO:CC0592-MONOMER"/>
<feature type="compositionally biased region" description="Basic residues" evidence="1">
    <location>
        <begin position="32"/>
        <end position="44"/>
    </location>
</feature>
<feature type="compositionally biased region" description="Polar residues" evidence="1">
    <location>
        <begin position="1"/>
        <end position="11"/>
    </location>
</feature>
<dbReference type="STRING" id="190650.CC_0592"/>
<protein>
    <submittedName>
        <fullName evidence="2">Uncharacterized protein</fullName>
    </submittedName>
</protein>
<feature type="compositionally biased region" description="Polar residues" evidence="1">
    <location>
        <begin position="54"/>
        <end position="63"/>
    </location>
</feature>
<dbReference type="EMBL" id="AE005673">
    <property type="protein sequence ID" value="AAK22578.1"/>
    <property type="molecule type" value="Genomic_DNA"/>
</dbReference>
<dbReference type="HOGENOM" id="CLU_2877541_0_0_5"/>
<dbReference type="EnsemblBacteria" id="AAK22578">
    <property type="protein sequence ID" value="AAK22578"/>
    <property type="gene ID" value="CC_0592"/>
</dbReference>
<evidence type="ECO:0000313" key="2">
    <source>
        <dbReference type="EMBL" id="AAK22578.1"/>
    </source>
</evidence>
<accession>Q9AAK5</accession>
<dbReference type="PIR" id="F87322">
    <property type="entry name" value="F87322"/>
</dbReference>
<organism evidence="2 3">
    <name type="scientific">Caulobacter vibrioides (strain ATCC 19089 / CIP 103742 / CB 15)</name>
    <name type="common">Caulobacter crescentus</name>
    <dbReference type="NCBI Taxonomy" id="190650"/>
    <lineage>
        <taxon>Bacteria</taxon>
        <taxon>Pseudomonadati</taxon>
        <taxon>Pseudomonadota</taxon>
        <taxon>Alphaproteobacteria</taxon>
        <taxon>Caulobacterales</taxon>
        <taxon>Caulobacteraceae</taxon>
        <taxon>Caulobacter</taxon>
    </lineage>
</organism>